<dbReference type="AlphaFoldDB" id="A0A8S9I2V0"/>
<comment type="caution">
    <text evidence="2">The sequence shown here is derived from an EMBL/GenBank/DDBJ whole genome shotgun (WGS) entry which is preliminary data.</text>
</comment>
<dbReference type="InterPro" id="IPR012340">
    <property type="entry name" value="NA-bd_OB-fold"/>
</dbReference>
<feature type="domain" description="MCM N-terminal" evidence="1">
    <location>
        <begin position="13"/>
        <end position="96"/>
    </location>
</feature>
<dbReference type="Gene3D" id="3.30.1640.10">
    <property type="entry name" value="mini-chromosome maintenance (MCM) complex, chain A, domain 1"/>
    <property type="match status" value="1"/>
</dbReference>
<evidence type="ECO:0000313" key="2">
    <source>
        <dbReference type="EMBL" id="KAF2563910.1"/>
    </source>
</evidence>
<protein>
    <recommendedName>
        <fullName evidence="1">MCM N-terminal domain-containing protein</fullName>
    </recommendedName>
</protein>
<accession>A0A8S9I2V0</accession>
<name>A0A8S9I2V0_BRACR</name>
<evidence type="ECO:0000259" key="1">
    <source>
        <dbReference type="Pfam" id="PF14551"/>
    </source>
</evidence>
<dbReference type="InterPro" id="IPR027925">
    <property type="entry name" value="MCM_N"/>
</dbReference>
<gene>
    <name evidence="2" type="ORF">F2Q70_00017942</name>
</gene>
<dbReference type="EMBL" id="QGKY02001250">
    <property type="protein sequence ID" value="KAF2563910.1"/>
    <property type="molecule type" value="Genomic_DNA"/>
</dbReference>
<organism evidence="2">
    <name type="scientific">Brassica cretica</name>
    <name type="common">Mustard</name>
    <dbReference type="NCBI Taxonomy" id="69181"/>
    <lineage>
        <taxon>Eukaryota</taxon>
        <taxon>Viridiplantae</taxon>
        <taxon>Streptophyta</taxon>
        <taxon>Embryophyta</taxon>
        <taxon>Tracheophyta</taxon>
        <taxon>Spermatophyta</taxon>
        <taxon>Magnoliopsida</taxon>
        <taxon>eudicotyledons</taxon>
        <taxon>Gunneridae</taxon>
        <taxon>Pentapetalae</taxon>
        <taxon>rosids</taxon>
        <taxon>malvids</taxon>
        <taxon>Brassicales</taxon>
        <taxon>Brassicaceae</taxon>
        <taxon>Brassiceae</taxon>
        <taxon>Brassica</taxon>
    </lineage>
</organism>
<sequence>MDVAEETRLRHKRDFIQFLENIYMDEIKALVQNKRHRLIVNVSDIHTHFRESESSSRILKNPIEYMQSFCDAATEATRNIDPKYLKEGEQVLVGFEGHFVSRRVTPRELLSEFIGSLVCVEGIVTKYVLTLRMWISHKGLDLSRGSIPVTLAHQKPSEIVDVLTLRMWISHKGLDLSRGSIPVTLAHQKPSEIVGKLVNVYCLYLKREMPTKLTATFERE</sequence>
<dbReference type="Pfam" id="PF14551">
    <property type="entry name" value="MCM_N"/>
    <property type="match status" value="1"/>
</dbReference>
<reference evidence="2" key="1">
    <citation type="submission" date="2019-12" db="EMBL/GenBank/DDBJ databases">
        <title>Genome sequencing and annotation of Brassica cretica.</title>
        <authorList>
            <person name="Studholme D.J."/>
            <person name="Sarris P.F."/>
        </authorList>
    </citation>
    <scope>NUCLEOTIDE SEQUENCE</scope>
    <source>
        <strain evidence="2">PFS-102/07</strain>
        <tissue evidence="2">Leaf</tissue>
    </source>
</reference>
<proteinExistence type="predicted"/>
<dbReference type="SUPFAM" id="SSF50249">
    <property type="entry name" value="Nucleic acid-binding proteins"/>
    <property type="match status" value="1"/>
</dbReference>